<dbReference type="Gene3D" id="2.40.30.100">
    <property type="entry name" value="AF2212/PG0164-like"/>
    <property type="match status" value="1"/>
</dbReference>
<dbReference type="Pfam" id="PF08922">
    <property type="entry name" value="DUF1905"/>
    <property type="match status" value="1"/>
</dbReference>
<dbReference type="AlphaFoldDB" id="A0A8J8FF60"/>
<dbReference type="SUPFAM" id="SSF141694">
    <property type="entry name" value="AF2212/PG0164-like"/>
    <property type="match status" value="1"/>
</dbReference>
<dbReference type="InterPro" id="IPR015018">
    <property type="entry name" value="DUF1905"/>
</dbReference>
<dbReference type="Proteomes" id="UP000598971">
    <property type="component" value="Unassembled WGS sequence"/>
</dbReference>
<dbReference type="RefSeq" id="WP_171607178.1">
    <property type="nucleotide sequence ID" value="NZ_WHPF01000005.1"/>
</dbReference>
<keyword evidence="2" id="KW-1185">Reference proteome</keyword>
<proteinExistence type="predicted"/>
<gene>
    <name evidence="1" type="ORF">GD597_07230</name>
</gene>
<evidence type="ECO:0000313" key="2">
    <source>
        <dbReference type="Proteomes" id="UP000598971"/>
    </source>
</evidence>
<evidence type="ECO:0000313" key="1">
    <source>
        <dbReference type="EMBL" id="NNV55244.1"/>
    </source>
</evidence>
<accession>A0A8J8FF60</accession>
<comment type="caution">
    <text evidence="1">The sequence shown here is derived from an EMBL/GenBank/DDBJ whole genome shotgun (WGS) entry which is preliminary data.</text>
</comment>
<dbReference type="InterPro" id="IPR037079">
    <property type="entry name" value="AF2212/PG0164-like_sf"/>
</dbReference>
<organism evidence="1 2">
    <name type="scientific">Limnovirga soli</name>
    <dbReference type="NCBI Taxonomy" id="2656915"/>
    <lineage>
        <taxon>Bacteria</taxon>
        <taxon>Pseudomonadati</taxon>
        <taxon>Bacteroidota</taxon>
        <taxon>Chitinophagia</taxon>
        <taxon>Chitinophagales</taxon>
        <taxon>Chitinophagaceae</taxon>
        <taxon>Limnovirga</taxon>
    </lineage>
</organism>
<dbReference type="EMBL" id="WHPF01000005">
    <property type="protein sequence ID" value="NNV55244.1"/>
    <property type="molecule type" value="Genomic_DNA"/>
</dbReference>
<name>A0A8J8FF60_9BACT</name>
<reference evidence="1" key="1">
    <citation type="submission" date="2019-10" db="EMBL/GenBank/DDBJ databases">
        <title>Draft genome sequence of Panacibacter sp. KCS-6.</title>
        <authorList>
            <person name="Yim K.J."/>
        </authorList>
    </citation>
    <scope>NUCLEOTIDE SEQUENCE</scope>
    <source>
        <strain evidence="1">KCS-6</strain>
    </source>
</reference>
<protein>
    <submittedName>
        <fullName evidence="1">DUF1905 domain-containing protein</fullName>
    </submittedName>
</protein>
<sequence length="100" mass="11401">MTIKGIEYQFTASPWQYNAPGGWYFVSLPVALSAEIRTALKMEEEGWGRLKATACIGNSEWKTAIWFDTKLNTYLLPLKAAIRKKEHLIPGMQVNIVLWV</sequence>